<proteinExistence type="predicted"/>
<keyword evidence="2" id="KW-1185">Reference proteome</keyword>
<protein>
    <submittedName>
        <fullName evidence="1">Uncharacterized protein</fullName>
    </submittedName>
</protein>
<sequence length="35" mass="4301">MQDEEKSFQEPVNFEIDPRTKKQYMMQLMKSFKTS</sequence>
<name>A0A3G8F2B0_9CAUD</name>
<organism evidence="1 2">
    <name type="scientific">Salmonella phage Seafire</name>
    <dbReference type="NCBI Taxonomy" id="2483612"/>
    <lineage>
        <taxon>Viruses</taxon>
        <taxon>Duplodnaviria</taxon>
        <taxon>Heunggongvirae</taxon>
        <taxon>Uroviricota</taxon>
        <taxon>Caudoviricetes</taxon>
        <taxon>Demerecviridae</taxon>
        <taxon>Markadamsvirinae</taxon>
        <taxon>Epseptimavirus</taxon>
        <taxon>Epseptimavirus seafire</taxon>
    </lineage>
</organism>
<gene>
    <name evidence="1" type="ORF">CPT_Seafire_197</name>
</gene>
<evidence type="ECO:0000313" key="2">
    <source>
        <dbReference type="Proteomes" id="UP000268499"/>
    </source>
</evidence>
<reference evidence="1 2" key="1">
    <citation type="journal article" date="2019" name="Microbiol. Resour. Announc.">
        <title>Complete Genome Sequence of Salmonella enterica Serovar Enteritidis Siphophage Seafire.</title>
        <authorList>
            <person name="Hartman S."/>
            <person name="Zeng C."/>
            <person name="O'Leary C."/>
            <person name="Newkirk H."/>
            <person name="Kongari R."/>
            <person name="Gill J."/>
            <person name="Liu M."/>
        </authorList>
    </citation>
    <scope>NUCLEOTIDE SEQUENCE [LARGE SCALE GENOMIC DNA]</scope>
</reference>
<accession>A0A3G8F2B0</accession>
<dbReference type="EMBL" id="MK050846">
    <property type="protein sequence ID" value="AZF88059.1"/>
    <property type="molecule type" value="Genomic_DNA"/>
</dbReference>
<evidence type="ECO:0000313" key="1">
    <source>
        <dbReference type="EMBL" id="AZF88059.1"/>
    </source>
</evidence>
<dbReference type="Proteomes" id="UP000268499">
    <property type="component" value="Segment"/>
</dbReference>